<dbReference type="InterPro" id="IPR043519">
    <property type="entry name" value="NT_sf"/>
</dbReference>
<comment type="caution">
    <text evidence="1">The sequence shown here is derived from an EMBL/GenBank/DDBJ whole genome shotgun (WGS) entry which is preliminary data.</text>
</comment>
<dbReference type="Proteomes" id="UP000295818">
    <property type="component" value="Unassembled WGS sequence"/>
</dbReference>
<dbReference type="InterPro" id="IPR007344">
    <property type="entry name" value="GrpB/CoaE"/>
</dbReference>
<dbReference type="Gene3D" id="3.30.460.10">
    <property type="entry name" value="Beta Polymerase, domain 2"/>
    <property type="match status" value="1"/>
</dbReference>
<dbReference type="EMBL" id="SLWM01000006">
    <property type="protein sequence ID" value="TCO22750.1"/>
    <property type="molecule type" value="Genomic_DNA"/>
</dbReference>
<proteinExistence type="predicted"/>
<dbReference type="PANTHER" id="PTHR34822:SF1">
    <property type="entry name" value="GRPB FAMILY PROTEIN"/>
    <property type="match status" value="1"/>
</dbReference>
<dbReference type="RefSeq" id="WP_132189478.1">
    <property type="nucleotide sequence ID" value="NZ_SLWM01000006.1"/>
</dbReference>
<dbReference type="Pfam" id="PF04229">
    <property type="entry name" value="GrpB"/>
    <property type="match status" value="1"/>
</dbReference>
<gene>
    <name evidence="1" type="ORF">EV644_10657</name>
</gene>
<protein>
    <submittedName>
        <fullName evidence="1">GrpB-like predicted nucleotidyltransferase (UPF0157 family)</fullName>
    </submittedName>
</protein>
<dbReference type="PANTHER" id="PTHR34822">
    <property type="entry name" value="GRPB DOMAIN PROTEIN (AFU_ORTHOLOGUE AFUA_1G01530)"/>
    <property type="match status" value="1"/>
</dbReference>
<name>A0ABY2BML7_9ACTN</name>
<organism evidence="1 2">
    <name type="scientific">Kribbella orskensis</name>
    <dbReference type="NCBI Taxonomy" id="2512216"/>
    <lineage>
        <taxon>Bacteria</taxon>
        <taxon>Bacillati</taxon>
        <taxon>Actinomycetota</taxon>
        <taxon>Actinomycetes</taxon>
        <taxon>Propionibacteriales</taxon>
        <taxon>Kribbellaceae</taxon>
        <taxon>Kribbella</taxon>
    </lineage>
</organism>
<accession>A0ABY2BML7</accession>
<evidence type="ECO:0000313" key="1">
    <source>
        <dbReference type="EMBL" id="TCO22750.1"/>
    </source>
</evidence>
<sequence length="183" mass="21065">MSEGIVVVAYDDAWPAIFAEVGVRLRREIGDTAQRIDHIGSTAVIGLDAKPIVDIQISVASFEPLDAFRAPIERAGFIHRPDNPERTKRYFRERPGERRTHIHVRRAGSFSEQFSLLFREFLRSHPDHAQKYAELKRRLAKQYSSPEQRSDYVEAKTPFIWHTIHLAAEWAQSTGWEPPLSDC</sequence>
<reference evidence="1 2" key="1">
    <citation type="journal article" date="2015" name="Stand. Genomic Sci.">
        <title>Genomic Encyclopedia of Bacterial and Archaeal Type Strains, Phase III: the genomes of soil and plant-associated and newly described type strains.</title>
        <authorList>
            <person name="Whitman W.B."/>
            <person name="Woyke T."/>
            <person name="Klenk H.P."/>
            <person name="Zhou Y."/>
            <person name="Lilburn T.G."/>
            <person name="Beck B.J."/>
            <person name="De Vos P."/>
            <person name="Vandamme P."/>
            <person name="Eisen J.A."/>
            <person name="Garrity G."/>
            <person name="Hugenholtz P."/>
            <person name="Kyrpides N.C."/>
        </authorList>
    </citation>
    <scope>NUCLEOTIDE SEQUENCE [LARGE SCALE GENOMIC DNA]</scope>
    <source>
        <strain evidence="1 2">VKM Ac-2538</strain>
    </source>
</reference>
<dbReference type="SUPFAM" id="SSF81301">
    <property type="entry name" value="Nucleotidyltransferase"/>
    <property type="match status" value="1"/>
</dbReference>
<keyword evidence="2" id="KW-1185">Reference proteome</keyword>
<evidence type="ECO:0000313" key="2">
    <source>
        <dbReference type="Proteomes" id="UP000295818"/>
    </source>
</evidence>